<evidence type="ECO:0000313" key="3">
    <source>
        <dbReference type="Proteomes" id="UP001500426"/>
    </source>
</evidence>
<evidence type="ECO:0000313" key="2">
    <source>
        <dbReference type="EMBL" id="GAA4052582.1"/>
    </source>
</evidence>
<dbReference type="Proteomes" id="UP001500426">
    <property type="component" value="Unassembled WGS sequence"/>
</dbReference>
<dbReference type="RefSeq" id="WP_344817266.1">
    <property type="nucleotide sequence ID" value="NZ_BAABCS010000017.1"/>
</dbReference>
<name>A0ABP7UTN5_9FLAO</name>
<dbReference type="Gene3D" id="2.60.40.3620">
    <property type="match status" value="1"/>
</dbReference>
<keyword evidence="3" id="KW-1185">Reference proteome</keyword>
<feature type="chain" id="PRO_5046729515" description="Carboxypeptidase regulatory-like domain-containing protein" evidence="1">
    <location>
        <begin position="19"/>
        <end position="376"/>
    </location>
</feature>
<protein>
    <recommendedName>
        <fullName evidence="4">Carboxypeptidase regulatory-like domain-containing protein</fullName>
    </recommendedName>
</protein>
<reference evidence="3" key="1">
    <citation type="journal article" date="2019" name="Int. J. Syst. Evol. Microbiol.">
        <title>The Global Catalogue of Microorganisms (GCM) 10K type strain sequencing project: providing services to taxonomists for standard genome sequencing and annotation.</title>
        <authorList>
            <consortium name="The Broad Institute Genomics Platform"/>
            <consortium name="The Broad Institute Genome Sequencing Center for Infectious Disease"/>
            <person name="Wu L."/>
            <person name="Ma J."/>
        </authorList>
    </citation>
    <scope>NUCLEOTIDE SEQUENCE [LARGE SCALE GENOMIC DNA]</scope>
    <source>
        <strain evidence="3">JCM 17068</strain>
    </source>
</reference>
<gene>
    <name evidence="2" type="ORF">GCM10022388_18600</name>
</gene>
<dbReference type="EMBL" id="BAABCS010000017">
    <property type="protein sequence ID" value="GAA4052582.1"/>
    <property type="molecule type" value="Genomic_DNA"/>
</dbReference>
<accession>A0ABP7UTN5</accession>
<feature type="signal peptide" evidence="1">
    <location>
        <begin position="1"/>
        <end position="18"/>
    </location>
</feature>
<evidence type="ECO:0008006" key="4">
    <source>
        <dbReference type="Google" id="ProtNLM"/>
    </source>
</evidence>
<organism evidence="2 3">
    <name type="scientific">Flavobacterium chungnamense</name>
    <dbReference type="NCBI Taxonomy" id="706182"/>
    <lineage>
        <taxon>Bacteria</taxon>
        <taxon>Pseudomonadati</taxon>
        <taxon>Bacteroidota</taxon>
        <taxon>Flavobacteriia</taxon>
        <taxon>Flavobacteriales</taxon>
        <taxon>Flavobacteriaceae</taxon>
        <taxon>Flavobacterium</taxon>
    </lineage>
</organism>
<proteinExistence type="predicted"/>
<keyword evidence="1" id="KW-0732">Signal</keyword>
<evidence type="ECO:0000256" key="1">
    <source>
        <dbReference type="SAM" id="SignalP"/>
    </source>
</evidence>
<sequence>MKRIISLYIFLISTAIFAQVPQGISYQAIALNNSGNPVVSSNVGIRLSILNNSATGTVLYTETHTKTTNAQGLFNLVIGQGTPTTGTFNTINWSANAKFLKVEMDVAGGTSYVLVGTTQLLSVPYALAADSLITSPGEGITLVSPNGTPYQLTVNDSGQLSLPTSSASGTGPNSLYMYGSFNSFNASNALQFQISTYLGSIFYGYKYLTAGTQLKFLPANNSSAQVLGLNGSLNLTPNGNSYTVASSGFYLVGLGDEQSPHNISDYTFFISDGVPQISIQGSFVNPSQISYNVATNTISYFFNGITNQNGSFYFDVPIPFASGSELMGDQFNDGTLDLAASSSVINFPGANSIPKNYRIDLILNFNGSGTYTITQL</sequence>
<comment type="caution">
    <text evidence="2">The sequence shown here is derived from an EMBL/GenBank/DDBJ whole genome shotgun (WGS) entry which is preliminary data.</text>
</comment>